<evidence type="ECO:0000313" key="5">
    <source>
        <dbReference type="Proteomes" id="UP000292340"/>
    </source>
</evidence>
<feature type="domain" description="NADP-dependent oxidoreductase" evidence="2">
    <location>
        <begin position="8"/>
        <end position="313"/>
    </location>
</feature>
<evidence type="ECO:0000313" key="4">
    <source>
        <dbReference type="EMBL" id="RYN93243.1"/>
    </source>
</evidence>
<evidence type="ECO:0000259" key="2">
    <source>
        <dbReference type="Pfam" id="PF00248"/>
    </source>
</evidence>
<accession>A0AB37VZX2</accession>
<organism evidence="3 5">
    <name type="scientific">Alternaria tenuissima</name>
    <dbReference type="NCBI Taxonomy" id="119927"/>
    <lineage>
        <taxon>Eukaryota</taxon>
        <taxon>Fungi</taxon>
        <taxon>Dikarya</taxon>
        <taxon>Ascomycota</taxon>
        <taxon>Pezizomycotina</taxon>
        <taxon>Dothideomycetes</taxon>
        <taxon>Pleosporomycetidae</taxon>
        <taxon>Pleosporales</taxon>
        <taxon>Pleosporineae</taxon>
        <taxon>Pleosporaceae</taxon>
        <taxon>Alternaria</taxon>
        <taxon>Alternaria sect. Alternaria</taxon>
        <taxon>Alternaria alternata complex</taxon>
    </lineage>
</organism>
<dbReference type="EMBL" id="PDXB01000060">
    <property type="protein sequence ID" value="RYN17415.1"/>
    <property type="molecule type" value="Genomic_DNA"/>
</dbReference>
<dbReference type="InterPro" id="IPR020471">
    <property type="entry name" value="AKR"/>
</dbReference>
<keyword evidence="1" id="KW-0560">Oxidoreductase</keyword>
<dbReference type="Proteomes" id="UP000292340">
    <property type="component" value="Unassembled WGS sequence"/>
</dbReference>
<reference evidence="3" key="1">
    <citation type="submission" date="2017-10" db="EMBL/GenBank/DDBJ databases">
        <authorList>
            <person name="Armitage A.D."/>
            <person name="Barbara D.J."/>
            <person name="Woodhall J.W."/>
            <person name="Sreenivasaprasad S."/>
            <person name="Lane C.R."/>
            <person name="Clarkson J.P."/>
            <person name="Harrison R.J."/>
        </authorList>
    </citation>
    <scope>NUCLEOTIDE SEQUENCE</scope>
    <source>
        <strain evidence="3">FERA 1164</strain>
        <strain evidence="4">FERA 635</strain>
    </source>
</reference>
<dbReference type="PRINTS" id="PR00069">
    <property type="entry name" value="ALDKETRDTASE"/>
</dbReference>
<dbReference type="PANTHER" id="PTHR43364:SF4">
    <property type="entry name" value="NAD(P)-LINKED OXIDOREDUCTASE SUPERFAMILY PROTEIN"/>
    <property type="match status" value="1"/>
</dbReference>
<dbReference type="InterPro" id="IPR050523">
    <property type="entry name" value="AKR_Detox_Biosynth"/>
</dbReference>
<dbReference type="CDD" id="cd19075">
    <property type="entry name" value="AKR_AKR7A1-5"/>
    <property type="match status" value="1"/>
</dbReference>
<dbReference type="InterPro" id="IPR036812">
    <property type="entry name" value="NAD(P)_OxRdtase_dom_sf"/>
</dbReference>
<sequence>MVNTKPVNIILGTANFGEEKGSWWNESDSHVLQAFSLLQKYGHNKLDSAQAYLGSEARLGSLQAGTRHNLSIDTKWRGGWAQEPNANSADNILATAKDSIQKLGVSSVDIFYIHAPIYNHPLEDTLSGVDAAHKAGLFKHFGLSNFPSADVQKVYDICRQENFVLPSVYQGNYSAVARAQETELLPLLRKLNMSFYAYSPIAGGFLTKTREQIEGGKTRFSPDQMYGLYHRMYVKDKFMSALEAWAGIAEDEGVSRAELAYRWIVYSSSLRPEFGDGIVVGASNAGQLEQTLEACARGPLSEGTVRRIEGIWEMVKEDAIVDNYQAVFGGKN</sequence>
<dbReference type="Gene3D" id="3.20.20.100">
    <property type="entry name" value="NADP-dependent oxidoreductase domain"/>
    <property type="match status" value="1"/>
</dbReference>
<dbReference type="InterPro" id="IPR023210">
    <property type="entry name" value="NADP_OxRdtase_dom"/>
</dbReference>
<dbReference type="PANTHER" id="PTHR43364">
    <property type="entry name" value="NADH-SPECIFIC METHYLGLYOXAL REDUCTASE-RELATED"/>
    <property type="match status" value="1"/>
</dbReference>
<dbReference type="GO" id="GO:0016491">
    <property type="term" value="F:oxidoreductase activity"/>
    <property type="evidence" value="ECO:0007669"/>
    <property type="project" value="UniProtKB-KW"/>
</dbReference>
<evidence type="ECO:0000313" key="3">
    <source>
        <dbReference type="EMBL" id="RYN17415.1"/>
    </source>
</evidence>
<dbReference type="EMBL" id="PDXF01000054">
    <property type="protein sequence ID" value="RYN93243.1"/>
    <property type="molecule type" value="Genomic_DNA"/>
</dbReference>
<comment type="caution">
    <text evidence="3">The sequence shown here is derived from an EMBL/GenBank/DDBJ whole genome shotgun (WGS) entry which is preliminary data.</text>
</comment>
<reference evidence="3 6" key="2">
    <citation type="journal article" date="2019" name="bioRxiv">
        <title>Genomics, evolutionary history and diagnostics of the Alternaria alternata species group including apple and Asian pear pathotypes.</title>
        <authorList>
            <person name="Armitage A.D."/>
            <person name="Cockerton H.M."/>
            <person name="Sreenivasaprasad S."/>
            <person name="Woodhall J.W."/>
            <person name="Lane C.R."/>
            <person name="Harrison R.J."/>
            <person name="Clarkson J.P."/>
        </authorList>
    </citation>
    <scope>NUCLEOTIDE SEQUENCE</scope>
    <source>
        <strain evidence="3">FERA 1164</strain>
        <strain evidence="6">FERA 635</strain>
    </source>
</reference>
<gene>
    <name evidence="3" type="ORF">AA0115_g11850</name>
    <name evidence="4" type="ORF">AA0119_g9680</name>
</gene>
<name>A0AB37VZX2_9PLEO</name>
<evidence type="ECO:0000313" key="6">
    <source>
        <dbReference type="Proteomes" id="UP000293195"/>
    </source>
</evidence>
<dbReference type="AlphaFoldDB" id="A0AB37VZX2"/>
<proteinExistence type="predicted"/>
<keyword evidence="6" id="KW-1185">Reference proteome</keyword>
<dbReference type="SUPFAM" id="SSF51430">
    <property type="entry name" value="NAD(P)-linked oxidoreductase"/>
    <property type="match status" value="1"/>
</dbReference>
<evidence type="ECO:0000256" key="1">
    <source>
        <dbReference type="ARBA" id="ARBA00023002"/>
    </source>
</evidence>
<protein>
    <recommendedName>
        <fullName evidence="2">NADP-dependent oxidoreductase domain-containing protein</fullName>
    </recommendedName>
</protein>
<dbReference type="Pfam" id="PF00248">
    <property type="entry name" value="Aldo_ket_red"/>
    <property type="match status" value="1"/>
</dbReference>
<dbReference type="Proteomes" id="UP000293195">
    <property type="component" value="Unassembled WGS sequence"/>
</dbReference>